<dbReference type="GO" id="GO:0006508">
    <property type="term" value="P:proteolysis"/>
    <property type="evidence" value="ECO:0007669"/>
    <property type="project" value="UniProtKB-KW"/>
</dbReference>
<dbReference type="EMBL" id="FSRJ01000006">
    <property type="protein sequence ID" value="SIO29943.1"/>
    <property type="molecule type" value="Genomic_DNA"/>
</dbReference>
<dbReference type="NCBIfam" id="NF003780">
    <property type="entry name" value="PRK05371.1-1"/>
    <property type="match status" value="1"/>
</dbReference>
<evidence type="ECO:0000313" key="13">
    <source>
        <dbReference type="Proteomes" id="UP000184699"/>
    </source>
</evidence>
<dbReference type="SMART" id="SM00939">
    <property type="entry name" value="PepX_C"/>
    <property type="match status" value="1"/>
</dbReference>
<evidence type="ECO:0000259" key="11">
    <source>
        <dbReference type="SMART" id="SM00939"/>
    </source>
</evidence>
<keyword evidence="4" id="KW-0031">Aminopeptidase</keyword>
<feature type="domain" description="Xaa-Pro dipeptidyl-peptidase C-terminal" evidence="11">
    <location>
        <begin position="381"/>
        <end position="597"/>
    </location>
</feature>
<dbReference type="RefSeq" id="WP_074262033.1">
    <property type="nucleotide sequence ID" value="NZ_FSRJ01000006.1"/>
</dbReference>
<feature type="signal peptide" evidence="10">
    <location>
        <begin position="1"/>
        <end position="38"/>
    </location>
</feature>
<dbReference type="Gene3D" id="3.40.50.1820">
    <property type="entry name" value="alpha/beta hydrolase"/>
    <property type="match status" value="2"/>
</dbReference>
<name>A0A1N6ID54_9MICO</name>
<feature type="compositionally biased region" description="Polar residues" evidence="9">
    <location>
        <begin position="140"/>
        <end position="150"/>
    </location>
</feature>
<reference evidence="13" key="1">
    <citation type="submission" date="2016-11" db="EMBL/GenBank/DDBJ databases">
        <authorList>
            <person name="Varghese N."/>
            <person name="Submissions S."/>
        </authorList>
    </citation>
    <scope>NUCLEOTIDE SEQUENCE [LARGE SCALE GENOMIC DNA]</scope>
    <source>
        <strain evidence="13">DSM 8595</strain>
    </source>
</reference>
<dbReference type="InterPro" id="IPR000383">
    <property type="entry name" value="Xaa-Pro-like_dom"/>
</dbReference>
<dbReference type="GO" id="GO:0008236">
    <property type="term" value="F:serine-type peptidase activity"/>
    <property type="evidence" value="ECO:0007669"/>
    <property type="project" value="UniProtKB-KW"/>
</dbReference>
<evidence type="ECO:0000256" key="6">
    <source>
        <dbReference type="ARBA" id="ARBA00022801"/>
    </source>
</evidence>
<keyword evidence="5" id="KW-0645">Protease</keyword>
<dbReference type="Pfam" id="PF02129">
    <property type="entry name" value="Peptidase_S15"/>
    <property type="match status" value="1"/>
</dbReference>
<protein>
    <recommendedName>
        <fullName evidence="3">Xaa-Pro dipeptidyl-peptidase</fullName>
        <ecNumber evidence="3">3.4.14.11</ecNumber>
    </recommendedName>
    <alternativeName>
        <fullName evidence="8">X-prolyl-dipeptidyl aminopeptidase</fullName>
    </alternativeName>
</protein>
<evidence type="ECO:0000256" key="2">
    <source>
        <dbReference type="ARBA" id="ARBA00010819"/>
    </source>
</evidence>
<evidence type="ECO:0000256" key="3">
    <source>
        <dbReference type="ARBA" id="ARBA00012463"/>
    </source>
</evidence>
<comment type="similarity">
    <text evidence="2">Belongs to the peptidase S15 family.</text>
</comment>
<dbReference type="InterPro" id="IPR029058">
    <property type="entry name" value="AB_hydrolase_fold"/>
</dbReference>
<dbReference type="STRING" id="232089.SAMN05443544_3928"/>
<dbReference type="Gene3D" id="2.60.120.260">
    <property type="entry name" value="Galactose-binding domain-like"/>
    <property type="match status" value="1"/>
</dbReference>
<organism evidence="12 13">
    <name type="scientific">Agromyces cerinus subsp. cerinus</name>
    <dbReference type="NCBI Taxonomy" id="232089"/>
    <lineage>
        <taxon>Bacteria</taxon>
        <taxon>Bacillati</taxon>
        <taxon>Actinomycetota</taxon>
        <taxon>Actinomycetes</taxon>
        <taxon>Micrococcales</taxon>
        <taxon>Microbacteriaceae</taxon>
        <taxon>Agromyces</taxon>
    </lineage>
</organism>
<dbReference type="InterPro" id="IPR008252">
    <property type="entry name" value="Pept_S15_Xpro"/>
</dbReference>
<evidence type="ECO:0000313" key="12">
    <source>
        <dbReference type="EMBL" id="SIO29943.1"/>
    </source>
</evidence>
<dbReference type="InterPro" id="IPR008979">
    <property type="entry name" value="Galactose-bd-like_sf"/>
</dbReference>
<evidence type="ECO:0000256" key="9">
    <source>
        <dbReference type="SAM" id="MobiDB-lite"/>
    </source>
</evidence>
<feature type="chain" id="PRO_5013065705" description="Xaa-Pro dipeptidyl-peptidase" evidence="10">
    <location>
        <begin position="39"/>
        <end position="615"/>
    </location>
</feature>
<dbReference type="GO" id="GO:0008239">
    <property type="term" value="F:dipeptidyl-peptidase activity"/>
    <property type="evidence" value="ECO:0007669"/>
    <property type="project" value="UniProtKB-EC"/>
</dbReference>
<dbReference type="PRINTS" id="PR00923">
    <property type="entry name" value="LACTOPTASE"/>
</dbReference>
<keyword evidence="6" id="KW-0378">Hydrolase</keyword>
<keyword evidence="7" id="KW-0720">Serine protease</keyword>
<dbReference type="GO" id="GO:0004177">
    <property type="term" value="F:aminopeptidase activity"/>
    <property type="evidence" value="ECO:0007669"/>
    <property type="project" value="UniProtKB-KW"/>
</dbReference>
<dbReference type="PANTHER" id="PTHR43056:SF10">
    <property type="entry name" value="COCE_NOND FAMILY, PUTATIVE (AFU_ORTHOLOGUE AFUA_7G00600)-RELATED"/>
    <property type="match status" value="1"/>
</dbReference>
<dbReference type="PANTHER" id="PTHR43056">
    <property type="entry name" value="PEPTIDASE S9 PROLYL OLIGOPEPTIDASE"/>
    <property type="match status" value="1"/>
</dbReference>
<dbReference type="InterPro" id="IPR050585">
    <property type="entry name" value="Xaa-Pro_dipeptidyl-ppase/CocE"/>
</dbReference>
<evidence type="ECO:0000256" key="7">
    <source>
        <dbReference type="ARBA" id="ARBA00022825"/>
    </source>
</evidence>
<sequence>MTSAALHADRRRRSRVVAVALTSVLAGGLVIAATPAYAAPMPAEPTFQDGLSQAVFTRVASEWINEEAWVESEVDSDRDGKPDLVHIDVTRVPETAAGLKVPVLMEMSPYYAGGTEVTNWGVDHEIGVPPTEKEPWPAFTPTNRTSPRISGSLENTWVPRGFAVVHAEGLGSGWSEGCPTSGGLNESLAGKAVIDWLNGRATAYTGIDRATEVSADWTTGRVGMIGTSYNGTLPIGVASTGVEGLEAIVPVSAISSWYNYYRSNGAVRAPGGYQGEDLDVLADYVYTRFDQEICQPIIDELRANQDRVTGDSSAFWDERDYLASADKITAATLVAHGLNDWNVMTKNASDLYEALKANGVPHQIYLHQGGHGGNPNDTLLNRWFTRYLYDVENGVEQLPKAYIVREDRTLTEYPEWPDPAMEQVKLKFGPAAAADGVGGLTVSRDGSRATENLIDDASKGANALAAAETSPNRLAYRTAVLGEPMRLSGTPSVELKLSVDRAKANLTALLVEYPATGAPKIITRGWTDVENRSSTAVTEPVVPGTSYSFGFDFEPKDYVFSAGSRIGVVIMSSDSEYTVRPAPGTELTLQPSASTVHLPLVGGMGALQASLRAAG</sequence>
<evidence type="ECO:0000256" key="4">
    <source>
        <dbReference type="ARBA" id="ARBA00022438"/>
    </source>
</evidence>
<comment type="catalytic activity">
    <reaction evidence="1">
        <text>Hydrolyzes Xaa-Pro-|- bonds to release unblocked, N-terminal dipeptides from substrates including Ala-Pro-|-p-nitroanilide and (sequentially) Tyr-Pro-|-Phe-Pro-|-Gly-Pro-|-Ile.</text>
        <dbReference type="EC" id="3.4.14.11"/>
    </reaction>
</comment>
<dbReference type="SUPFAM" id="SSF49785">
    <property type="entry name" value="Galactose-binding domain-like"/>
    <property type="match status" value="1"/>
</dbReference>
<dbReference type="Proteomes" id="UP000184699">
    <property type="component" value="Unassembled WGS sequence"/>
</dbReference>
<dbReference type="Pfam" id="PF08530">
    <property type="entry name" value="PepX_C"/>
    <property type="match status" value="1"/>
</dbReference>
<dbReference type="SUPFAM" id="SSF53474">
    <property type="entry name" value="alpha/beta-Hydrolases"/>
    <property type="match status" value="1"/>
</dbReference>
<dbReference type="EC" id="3.4.14.11" evidence="3"/>
<proteinExistence type="inferred from homology"/>
<keyword evidence="13" id="KW-1185">Reference proteome</keyword>
<evidence type="ECO:0000256" key="8">
    <source>
        <dbReference type="ARBA" id="ARBA00030045"/>
    </source>
</evidence>
<evidence type="ECO:0000256" key="1">
    <source>
        <dbReference type="ARBA" id="ARBA00000123"/>
    </source>
</evidence>
<keyword evidence="10" id="KW-0732">Signal</keyword>
<feature type="region of interest" description="Disordered" evidence="9">
    <location>
        <begin position="129"/>
        <end position="150"/>
    </location>
</feature>
<dbReference type="InterPro" id="IPR013736">
    <property type="entry name" value="Xaa-Pro_dipept_C"/>
</dbReference>
<dbReference type="AlphaFoldDB" id="A0A1N6ID54"/>
<dbReference type="OrthoDB" id="5240615at2"/>
<evidence type="ECO:0000256" key="5">
    <source>
        <dbReference type="ARBA" id="ARBA00022670"/>
    </source>
</evidence>
<evidence type="ECO:0000256" key="10">
    <source>
        <dbReference type="SAM" id="SignalP"/>
    </source>
</evidence>
<gene>
    <name evidence="12" type="ORF">SAMN05443544_3928</name>
</gene>
<accession>A0A1N6ID54</accession>